<evidence type="ECO:0000256" key="1">
    <source>
        <dbReference type="ARBA" id="ARBA00022450"/>
    </source>
</evidence>
<dbReference type="InterPro" id="IPR020845">
    <property type="entry name" value="AMP-binding_CS"/>
</dbReference>
<gene>
    <name evidence="4" type="ORF">N7460_003801</name>
</gene>
<evidence type="ECO:0000256" key="2">
    <source>
        <dbReference type="ARBA" id="ARBA00022553"/>
    </source>
</evidence>
<dbReference type="Pfam" id="PF23562">
    <property type="entry name" value="AMP-binding_C_3"/>
    <property type="match status" value="1"/>
</dbReference>
<keyword evidence="1" id="KW-0596">Phosphopantetheine</keyword>
<dbReference type="InterPro" id="IPR000873">
    <property type="entry name" value="AMP-dep_synth/lig_dom"/>
</dbReference>
<name>A0AAD6IH93_PENCN</name>
<accession>A0AAD6IH93</accession>
<dbReference type="Proteomes" id="UP001219568">
    <property type="component" value="Unassembled WGS sequence"/>
</dbReference>
<dbReference type="Pfam" id="PF00501">
    <property type="entry name" value="AMP-binding"/>
    <property type="match status" value="1"/>
</dbReference>
<reference evidence="4" key="1">
    <citation type="journal article" date="2023" name="IMA Fungus">
        <title>Comparative genomic study of the Penicillium genus elucidates a diverse pangenome and 15 lateral gene transfer events.</title>
        <authorList>
            <person name="Petersen C."/>
            <person name="Sorensen T."/>
            <person name="Nielsen M.R."/>
            <person name="Sondergaard T.E."/>
            <person name="Sorensen J.L."/>
            <person name="Fitzpatrick D.A."/>
            <person name="Frisvad J.C."/>
            <person name="Nielsen K.L."/>
        </authorList>
    </citation>
    <scope>NUCLEOTIDE SEQUENCE</scope>
    <source>
        <strain evidence="4">IBT 15450</strain>
    </source>
</reference>
<evidence type="ECO:0000313" key="4">
    <source>
        <dbReference type="EMBL" id="KAJ6047654.1"/>
    </source>
</evidence>
<dbReference type="SUPFAM" id="SSF56801">
    <property type="entry name" value="Acetyl-CoA synthetase-like"/>
    <property type="match status" value="1"/>
</dbReference>
<proteinExistence type="predicted"/>
<dbReference type="InterPro" id="IPR051414">
    <property type="entry name" value="Adenylate-forming_Reductase"/>
</dbReference>
<sequence length="548" mass="60501">MASEVETPGKRTMATVVDFLANKDPGRVICKVSDSSLSSDGFVNFDVNGLSKATRHMANLIDQRFGQHDDQEVIMYLGNNDARYLVFIISCHKTGRVPLLSSTGNSIEAHVHLINQTGCSGILFSQELAEQAHKIKSTVGDLKLLEVPTLGRMLEGSPPECFFQKTYSQVEDETAVIIHSSGTTGMPKAIKLTHGFLGCMDAQSHVPVPPGRESAVPGRLGRDDLFFPTTSLSHIMGIFAETLSVFNSTPFVCSSLVNPLDGAQLVELIKRSQPSVAVLTPTLVEEVSKSGSSLEALSHLKMVYIGGASLAPEVGRVLSERINLTSVMGASELGLVLSLVPEDKSNWDYFEWNPNFTLRMEQVGEDLFELVIPREATRELHGNTHTFPDISEYHTKDLFSPHPSRPNLWKFQGRSDETISLSNGQKLNPVPMEKIIEGHPLTSRAMVFGQGKPLIGLLVEPNWNHWDHGKPLSELVDILWSTVEKANILAPSNAQIGRMRIGMAKPEKPFSTTPKGSTRRLKVLQEYEGEIESIYQHDDYWTELFKNG</sequence>
<evidence type="ECO:0000313" key="5">
    <source>
        <dbReference type="Proteomes" id="UP001219568"/>
    </source>
</evidence>
<keyword evidence="5" id="KW-1185">Reference proteome</keyword>
<protein>
    <recommendedName>
        <fullName evidence="3">AMP-dependent synthetase/ligase domain-containing protein</fullName>
    </recommendedName>
</protein>
<feature type="domain" description="AMP-dependent synthetase/ligase" evidence="3">
    <location>
        <begin position="50"/>
        <end position="342"/>
    </location>
</feature>
<dbReference type="PANTHER" id="PTHR43439">
    <property type="entry name" value="PHENYLACETATE-COENZYME A LIGASE"/>
    <property type="match status" value="1"/>
</dbReference>
<keyword evidence="2" id="KW-0597">Phosphoprotein</keyword>
<dbReference type="PANTHER" id="PTHR43439:SF2">
    <property type="entry name" value="ENZYME, PUTATIVE (JCVI)-RELATED"/>
    <property type="match status" value="1"/>
</dbReference>
<evidence type="ECO:0000259" key="3">
    <source>
        <dbReference type="Pfam" id="PF00501"/>
    </source>
</evidence>
<dbReference type="Gene3D" id="3.40.50.12780">
    <property type="entry name" value="N-terminal domain of ligase-like"/>
    <property type="match status" value="1"/>
</dbReference>
<dbReference type="InterPro" id="IPR042099">
    <property type="entry name" value="ANL_N_sf"/>
</dbReference>
<organism evidence="4 5">
    <name type="scientific">Penicillium canescens</name>
    <dbReference type="NCBI Taxonomy" id="5083"/>
    <lineage>
        <taxon>Eukaryota</taxon>
        <taxon>Fungi</taxon>
        <taxon>Dikarya</taxon>
        <taxon>Ascomycota</taxon>
        <taxon>Pezizomycotina</taxon>
        <taxon>Eurotiomycetes</taxon>
        <taxon>Eurotiomycetidae</taxon>
        <taxon>Eurotiales</taxon>
        <taxon>Aspergillaceae</taxon>
        <taxon>Penicillium</taxon>
    </lineage>
</organism>
<dbReference type="AlphaFoldDB" id="A0AAD6IH93"/>
<reference evidence="4" key="2">
    <citation type="submission" date="2023-01" db="EMBL/GenBank/DDBJ databases">
        <authorList>
            <person name="Petersen C."/>
        </authorList>
    </citation>
    <scope>NUCLEOTIDE SEQUENCE</scope>
    <source>
        <strain evidence="4">IBT 15450</strain>
    </source>
</reference>
<comment type="caution">
    <text evidence="4">The sequence shown here is derived from an EMBL/GenBank/DDBJ whole genome shotgun (WGS) entry which is preliminary data.</text>
</comment>
<dbReference type="EMBL" id="JAQJZL010000003">
    <property type="protein sequence ID" value="KAJ6047654.1"/>
    <property type="molecule type" value="Genomic_DNA"/>
</dbReference>
<dbReference type="PROSITE" id="PS00455">
    <property type="entry name" value="AMP_BINDING"/>
    <property type="match status" value="1"/>
</dbReference>